<dbReference type="Proteomes" id="UP001500635">
    <property type="component" value="Unassembled WGS sequence"/>
</dbReference>
<dbReference type="PANTHER" id="PTHR30135">
    <property type="entry name" value="UNCHARACTERIZED PROTEIN YVCK-RELATED"/>
    <property type="match status" value="1"/>
</dbReference>
<dbReference type="Gene3D" id="3.40.50.10680">
    <property type="entry name" value="CofD-like domains"/>
    <property type="match status" value="1"/>
</dbReference>
<comment type="function">
    <text evidence="2">Required for morphogenesis under gluconeogenic growth conditions.</text>
</comment>
<dbReference type="SUPFAM" id="SSF142338">
    <property type="entry name" value="CofD-like"/>
    <property type="match status" value="1"/>
</dbReference>
<dbReference type="InterPro" id="IPR010119">
    <property type="entry name" value="Gluconeogen_factor"/>
</dbReference>
<dbReference type="Pfam" id="PF01933">
    <property type="entry name" value="CofD"/>
    <property type="match status" value="1"/>
</dbReference>
<keyword evidence="1 2" id="KW-0963">Cytoplasm</keyword>
<sequence>MTAGGDPARGELRVAALGGGHGLFATLQALRRLTRDITAIVTVADDGGSSGRLRHELGIIPPGDLRMALAALMLDDPDGLFWAEVLQHRFGGGGAMAGHPIGNLVLAGLCEVLGDPVAALDAFVQRFGVQGRVLPMVPGPLRIEADVAGLEEDPRLTRVIRGQVAVASTPGKVRRVRLMPPDPDACPEAIRAILDADVVTVGPGSWFSSVIPHVLVPAQLEALEATRARRILILNLAPEAGETGGFSAERHLHVLAAHAERLQFDDIIVDVDTVPSDGDREHLMRATALFGARAHFVPVSVPGTHQHDVVALAEAIRDVKYSEQIAARQRTDR</sequence>
<dbReference type="EMBL" id="BAABFR010000001">
    <property type="protein sequence ID" value="GAA4382817.1"/>
    <property type="molecule type" value="Genomic_DNA"/>
</dbReference>
<evidence type="ECO:0000313" key="4">
    <source>
        <dbReference type="Proteomes" id="UP001500635"/>
    </source>
</evidence>
<dbReference type="PANTHER" id="PTHR30135:SF3">
    <property type="entry name" value="GLUCONEOGENESIS FACTOR-RELATED"/>
    <property type="match status" value="1"/>
</dbReference>
<evidence type="ECO:0000256" key="1">
    <source>
        <dbReference type="ARBA" id="ARBA00022490"/>
    </source>
</evidence>
<organism evidence="3 4">
    <name type="scientific">Tsukamurella soli</name>
    <dbReference type="NCBI Taxonomy" id="644556"/>
    <lineage>
        <taxon>Bacteria</taxon>
        <taxon>Bacillati</taxon>
        <taxon>Actinomycetota</taxon>
        <taxon>Actinomycetes</taxon>
        <taxon>Mycobacteriales</taxon>
        <taxon>Tsukamurellaceae</taxon>
        <taxon>Tsukamurella</taxon>
    </lineage>
</organism>
<evidence type="ECO:0000313" key="3">
    <source>
        <dbReference type="EMBL" id="GAA4382817.1"/>
    </source>
</evidence>
<name>A0ABP8J0M7_9ACTN</name>
<dbReference type="NCBIfam" id="TIGR01826">
    <property type="entry name" value="CofD_related"/>
    <property type="match status" value="1"/>
</dbReference>
<comment type="subcellular location">
    <subcellularLocation>
        <location evidence="2">Cytoplasm</location>
    </subcellularLocation>
</comment>
<dbReference type="HAMAP" id="MF_00973">
    <property type="entry name" value="Gluconeogen_factor"/>
    <property type="match status" value="1"/>
</dbReference>
<dbReference type="InterPro" id="IPR038136">
    <property type="entry name" value="CofD-like_dom_sf"/>
</dbReference>
<keyword evidence="4" id="KW-1185">Reference proteome</keyword>
<reference evidence="4" key="1">
    <citation type="journal article" date="2019" name="Int. J. Syst. Evol. Microbiol.">
        <title>The Global Catalogue of Microorganisms (GCM) 10K type strain sequencing project: providing services to taxonomists for standard genome sequencing and annotation.</title>
        <authorList>
            <consortium name="The Broad Institute Genomics Platform"/>
            <consortium name="The Broad Institute Genome Sequencing Center for Infectious Disease"/>
            <person name="Wu L."/>
            <person name="Ma J."/>
        </authorList>
    </citation>
    <scope>NUCLEOTIDE SEQUENCE [LARGE SCALE GENOMIC DNA]</scope>
    <source>
        <strain evidence="4">JCM 17688</strain>
    </source>
</reference>
<dbReference type="RefSeq" id="WP_344989367.1">
    <property type="nucleotide sequence ID" value="NZ_BAABFR010000001.1"/>
</dbReference>
<dbReference type="CDD" id="cd07187">
    <property type="entry name" value="YvcK_like"/>
    <property type="match status" value="1"/>
</dbReference>
<comment type="caution">
    <text evidence="3">The sequence shown here is derived from an EMBL/GenBank/DDBJ whole genome shotgun (WGS) entry which is preliminary data.</text>
</comment>
<protein>
    <recommendedName>
        <fullName evidence="2">Putative gluconeogenesis factor</fullName>
    </recommendedName>
</protein>
<comment type="similarity">
    <text evidence="2">Belongs to the gluconeogenesis factor family.</text>
</comment>
<gene>
    <name evidence="3" type="primary">yvcK</name>
    <name evidence="3" type="ORF">GCM10023147_01070</name>
</gene>
<accession>A0ABP8J0M7</accession>
<dbReference type="InterPro" id="IPR002882">
    <property type="entry name" value="CofD"/>
</dbReference>
<proteinExistence type="inferred from homology"/>
<evidence type="ECO:0000256" key="2">
    <source>
        <dbReference type="HAMAP-Rule" id="MF_00973"/>
    </source>
</evidence>